<name>A0AAF0GUD6_LATSK</name>
<keyword evidence="1" id="KW-0812">Transmembrane</keyword>
<keyword evidence="1" id="KW-1133">Transmembrane helix</keyword>
<feature type="transmembrane region" description="Helical" evidence="1">
    <location>
        <begin position="144"/>
        <end position="164"/>
    </location>
</feature>
<feature type="transmembrane region" description="Helical" evidence="1">
    <location>
        <begin position="15"/>
        <end position="33"/>
    </location>
</feature>
<keyword evidence="1" id="KW-0472">Membrane</keyword>
<feature type="transmembrane region" description="Helical" evidence="1">
    <location>
        <begin position="74"/>
        <end position="93"/>
    </location>
</feature>
<sequence>MFKKKNWKIIGHPRVSHWFLLIILLGQISISVIRLTSELYTRLIDLTGNENLFWDFPFFEWSYRLVCRMAPKGILVSDITAVILCLLLAILIYQIRCQINASLALTSLLILGLSDITLTVVAFFTNTSVGITAVASVFNSRITFILMLVYLSQTLIGIWGIWLFTRLFITKMAFKPIPFSKRHLYLIINLWGLILSNYLELSTQSGPAFNLFYFITLFFIFALMIGVFINLKTAQTVRQKDYLILLLVLLVGLPLQRYHFQFSNVLIIITLAQYLIKSRQISANEKAINS</sequence>
<proteinExistence type="predicted"/>
<feature type="transmembrane region" description="Helical" evidence="1">
    <location>
        <begin position="105"/>
        <end position="124"/>
    </location>
</feature>
<protein>
    <submittedName>
        <fullName evidence="2">Uncharacterized protein</fullName>
    </submittedName>
</protein>
<dbReference type="Proteomes" id="UP001179858">
    <property type="component" value="Chromosome"/>
</dbReference>
<organism evidence="2 3">
    <name type="scientific">Latilactobacillus sakei</name>
    <name type="common">Lactobacillus sakei</name>
    <dbReference type="NCBI Taxonomy" id="1599"/>
    <lineage>
        <taxon>Bacteria</taxon>
        <taxon>Bacillati</taxon>
        <taxon>Bacillota</taxon>
        <taxon>Bacilli</taxon>
        <taxon>Lactobacillales</taxon>
        <taxon>Lactobacillaceae</taxon>
        <taxon>Latilactobacillus</taxon>
    </lineage>
</organism>
<reference evidence="2" key="1">
    <citation type="submission" date="2023-04" db="EMBL/GenBank/DDBJ databases">
        <title>Novel strain of Lactilactobacillus sakei and use thereof.</title>
        <authorList>
            <person name="Kim S.Y."/>
        </authorList>
    </citation>
    <scope>NUCLEOTIDE SEQUENCE</scope>
    <source>
        <strain evidence="2">HUP1</strain>
    </source>
</reference>
<feature type="transmembrane region" description="Helical" evidence="1">
    <location>
        <begin position="211"/>
        <end position="231"/>
    </location>
</feature>
<dbReference type="RefSeq" id="WP_280103291.1">
    <property type="nucleotide sequence ID" value="NZ_CP122959.1"/>
</dbReference>
<evidence type="ECO:0000313" key="2">
    <source>
        <dbReference type="EMBL" id="WGI20007.1"/>
    </source>
</evidence>
<feature type="transmembrane region" description="Helical" evidence="1">
    <location>
        <begin position="184"/>
        <end position="199"/>
    </location>
</feature>
<evidence type="ECO:0000313" key="3">
    <source>
        <dbReference type="Proteomes" id="UP001179858"/>
    </source>
</evidence>
<evidence type="ECO:0000256" key="1">
    <source>
        <dbReference type="SAM" id="Phobius"/>
    </source>
</evidence>
<dbReference type="AlphaFoldDB" id="A0AAF0GUD6"/>
<dbReference type="EMBL" id="CP122959">
    <property type="protein sequence ID" value="WGI20007.1"/>
    <property type="molecule type" value="Genomic_DNA"/>
</dbReference>
<gene>
    <name evidence="2" type="ORF">QBD03_04670</name>
</gene>
<accession>A0AAF0GUD6</accession>
<feature type="transmembrane region" description="Helical" evidence="1">
    <location>
        <begin position="243"/>
        <end position="260"/>
    </location>
</feature>